<dbReference type="EMBL" id="ANFO01000567">
    <property type="protein sequence ID" value="KGQ08561.1"/>
    <property type="molecule type" value="Genomic_DNA"/>
</dbReference>
<protein>
    <recommendedName>
        <fullName evidence="5">Ubiquitin-like domain-containing protein</fullName>
    </recommendedName>
</protein>
<dbReference type="InterPro" id="IPR049256">
    <property type="entry name" value="Get5_C"/>
</dbReference>
<accession>A0A0A2VL07</accession>
<dbReference type="AlphaFoldDB" id="A0A0A2VL07"/>
<dbReference type="Proteomes" id="UP000030106">
    <property type="component" value="Unassembled WGS sequence"/>
</dbReference>
<comment type="caution">
    <text evidence="3">The sequence shown here is derived from an EMBL/GenBank/DDBJ whole genome shotgun (WGS) entry which is preliminary data.</text>
</comment>
<proteinExistence type="predicted"/>
<sequence length="245" mass="26437">MAETAFAKTFLTTLSGRPAVLSPDHVEDARNFPSRPPVCSSFPPPPSLCIRLTSLLTATLLPFSLSSTFFRACRKPRGRAAAAPGQERSVTVTLRSLRNPPLDITLAAQALDTSLLDVKQAAAARARIPADKLKILHNKRPVPDSKILRDVVGEGQAAVVEFSVMVIGGAAAILPEETMDVDGDAGEGAGAARRRRAEKGEAAVEQDRFWEDLNGFLMQRVKDEDTAAELTTVFKNAWEAHKVKP</sequence>
<dbReference type="STRING" id="1245745.A0A0A2VL07"/>
<dbReference type="Pfam" id="PF12754">
    <property type="entry name" value="Get5_N"/>
    <property type="match status" value="1"/>
</dbReference>
<dbReference type="Gene3D" id="1.10.286.70">
    <property type="entry name" value="Get5 dimerization domain"/>
    <property type="match status" value="1"/>
</dbReference>
<dbReference type="SUPFAM" id="SSF54236">
    <property type="entry name" value="Ubiquitin-like"/>
    <property type="match status" value="1"/>
</dbReference>
<dbReference type="HOGENOM" id="CLU_075131_0_0_1"/>
<evidence type="ECO:0000313" key="4">
    <source>
        <dbReference type="Proteomes" id="UP000030106"/>
    </source>
</evidence>
<name>A0A0A2VL07_BEABA</name>
<organism evidence="3 4">
    <name type="scientific">Beauveria bassiana D1-5</name>
    <dbReference type="NCBI Taxonomy" id="1245745"/>
    <lineage>
        <taxon>Eukaryota</taxon>
        <taxon>Fungi</taxon>
        <taxon>Dikarya</taxon>
        <taxon>Ascomycota</taxon>
        <taxon>Pezizomycotina</taxon>
        <taxon>Sordariomycetes</taxon>
        <taxon>Hypocreomycetidae</taxon>
        <taxon>Hypocreales</taxon>
        <taxon>Cordycipitaceae</taxon>
        <taxon>Beauveria</taxon>
    </lineage>
</organism>
<dbReference type="OrthoDB" id="5366541at2759"/>
<evidence type="ECO:0000313" key="3">
    <source>
        <dbReference type="EMBL" id="KGQ08561.1"/>
    </source>
</evidence>
<dbReference type="Gene3D" id="3.10.20.90">
    <property type="entry name" value="Phosphatidylinositol 3-kinase Catalytic Subunit, Chain A, domain 1"/>
    <property type="match status" value="1"/>
</dbReference>
<evidence type="ECO:0000259" key="1">
    <source>
        <dbReference type="Pfam" id="PF12754"/>
    </source>
</evidence>
<gene>
    <name evidence="3" type="ORF">BBAD15_g6076</name>
</gene>
<evidence type="ECO:0000259" key="2">
    <source>
        <dbReference type="Pfam" id="PF17183"/>
    </source>
</evidence>
<evidence type="ECO:0008006" key="5">
    <source>
        <dbReference type="Google" id="ProtNLM"/>
    </source>
</evidence>
<dbReference type="InterPro" id="IPR029071">
    <property type="entry name" value="Ubiquitin-like_domsf"/>
</dbReference>
<dbReference type="InterPro" id="IPR024737">
    <property type="entry name" value="Get5_N"/>
</dbReference>
<dbReference type="Pfam" id="PF17183">
    <property type="entry name" value="Get5_C"/>
    <property type="match status" value="1"/>
</dbReference>
<feature type="domain" description="Get5 C-terminal" evidence="2">
    <location>
        <begin position="196"/>
        <end position="240"/>
    </location>
</feature>
<reference evidence="3 4" key="1">
    <citation type="submission" date="2012-10" db="EMBL/GenBank/DDBJ databases">
        <title>Genome sequencing and analysis of entomopathogenic fungi Beauveria bassiana D1-5.</title>
        <authorList>
            <person name="Li Q."/>
            <person name="Wang L."/>
            <person name="Zhang Z."/>
            <person name="Wang Q."/>
            <person name="Ren J."/>
            <person name="Wang M."/>
            <person name="Xu W."/>
            <person name="Wang J."/>
            <person name="Lu Y."/>
            <person name="Du Q."/>
            <person name="Sun Z."/>
        </authorList>
    </citation>
    <scope>NUCLEOTIDE SEQUENCE [LARGE SCALE GENOMIC DNA]</scope>
    <source>
        <strain evidence="3 4">D1-5</strain>
    </source>
</reference>
<feature type="domain" description="Get5 N-terminal" evidence="1">
    <location>
        <begin position="6"/>
        <end position="169"/>
    </location>
</feature>